<dbReference type="GO" id="GO:0007178">
    <property type="term" value="P:cell surface receptor protein serine/threonine kinase signaling pathway"/>
    <property type="evidence" value="ECO:0007669"/>
    <property type="project" value="TreeGrafter"/>
</dbReference>
<organism evidence="13 14">
    <name type="scientific">Odynerus spinipes</name>
    <dbReference type="NCBI Taxonomy" id="1348599"/>
    <lineage>
        <taxon>Eukaryota</taxon>
        <taxon>Metazoa</taxon>
        <taxon>Ecdysozoa</taxon>
        <taxon>Arthropoda</taxon>
        <taxon>Hexapoda</taxon>
        <taxon>Insecta</taxon>
        <taxon>Pterygota</taxon>
        <taxon>Neoptera</taxon>
        <taxon>Endopterygota</taxon>
        <taxon>Hymenoptera</taxon>
        <taxon>Apocrita</taxon>
        <taxon>Aculeata</taxon>
        <taxon>Vespoidea</taxon>
        <taxon>Vespidae</taxon>
        <taxon>Eumeninae</taxon>
        <taxon>Odynerus</taxon>
    </lineage>
</organism>
<keyword evidence="7" id="KW-0399">Innate immunity</keyword>
<dbReference type="SMART" id="SM01284">
    <property type="entry name" value="ECSIT_Cterm"/>
    <property type="match status" value="1"/>
</dbReference>
<evidence type="ECO:0000256" key="6">
    <source>
        <dbReference type="ARBA" id="ARBA00022490"/>
    </source>
</evidence>
<comment type="subcellular location">
    <subcellularLocation>
        <location evidence="3">Cytoplasm</location>
    </subcellularLocation>
    <subcellularLocation>
        <location evidence="2">Mitochondrion</location>
    </subcellularLocation>
    <subcellularLocation>
        <location evidence="1">Nucleus</location>
    </subcellularLocation>
</comment>
<name>A0AAD9RKS7_9HYME</name>
<dbReference type="Pfam" id="PF06239">
    <property type="entry name" value="ECSIT_N"/>
    <property type="match status" value="1"/>
</dbReference>
<evidence type="ECO:0000313" key="13">
    <source>
        <dbReference type="EMBL" id="KAK2581428.1"/>
    </source>
</evidence>
<evidence type="ECO:0000256" key="8">
    <source>
        <dbReference type="ARBA" id="ARBA00022859"/>
    </source>
</evidence>
<evidence type="ECO:0000256" key="7">
    <source>
        <dbReference type="ARBA" id="ARBA00022588"/>
    </source>
</evidence>
<dbReference type="EMBL" id="JAIFRP010000039">
    <property type="protein sequence ID" value="KAK2581428.1"/>
    <property type="molecule type" value="Genomic_DNA"/>
</dbReference>
<keyword evidence="11" id="KW-0539">Nucleus</keyword>
<reference evidence="13" key="2">
    <citation type="journal article" date="2023" name="Commun. Biol.">
        <title>Intrasexual cuticular hydrocarbon dimorphism in a wasp sheds light on hydrocarbon biosynthesis genes in Hymenoptera.</title>
        <authorList>
            <person name="Moris V.C."/>
            <person name="Podsiadlowski L."/>
            <person name="Martin S."/>
            <person name="Oeyen J.P."/>
            <person name="Donath A."/>
            <person name="Petersen M."/>
            <person name="Wilbrandt J."/>
            <person name="Misof B."/>
            <person name="Liedtke D."/>
            <person name="Thamm M."/>
            <person name="Scheiner R."/>
            <person name="Schmitt T."/>
            <person name="Niehuis O."/>
        </authorList>
    </citation>
    <scope>NUCLEOTIDE SEQUENCE</scope>
    <source>
        <strain evidence="13">GBR_01_08_01A</strain>
    </source>
</reference>
<dbReference type="InterPro" id="IPR029342">
    <property type="entry name" value="ECIST_C"/>
</dbReference>
<dbReference type="GO" id="GO:0005634">
    <property type="term" value="C:nucleus"/>
    <property type="evidence" value="ECO:0007669"/>
    <property type="project" value="UniProtKB-SubCell"/>
</dbReference>
<dbReference type="PANTHER" id="PTHR13113:SF1">
    <property type="entry name" value="EVOLUTIONARILY CONSERVED SIGNALING INTERMEDIATE IN TOLL PATHWAY, MITOCHONDRIAL"/>
    <property type="match status" value="1"/>
</dbReference>
<evidence type="ECO:0000313" key="14">
    <source>
        <dbReference type="Proteomes" id="UP001258017"/>
    </source>
</evidence>
<proteinExistence type="inferred from homology"/>
<keyword evidence="9" id="KW-0809">Transit peptide</keyword>
<dbReference type="PANTHER" id="PTHR13113">
    <property type="entry name" value="ECSIT EVOLUTIONARILY CONSERVED SIGNALING INTERMEDIATE IN TOLL PATHWAYS"/>
    <property type="match status" value="1"/>
</dbReference>
<gene>
    <name evidence="13" type="ORF">KPH14_005103</name>
</gene>
<evidence type="ECO:0000256" key="3">
    <source>
        <dbReference type="ARBA" id="ARBA00004496"/>
    </source>
</evidence>
<accession>A0AAD9RKS7</accession>
<dbReference type="GO" id="GO:0045087">
    <property type="term" value="P:innate immune response"/>
    <property type="evidence" value="ECO:0007669"/>
    <property type="project" value="UniProtKB-KW"/>
</dbReference>
<evidence type="ECO:0000256" key="11">
    <source>
        <dbReference type="ARBA" id="ARBA00023242"/>
    </source>
</evidence>
<keyword evidence="10" id="KW-0496">Mitochondrion</keyword>
<sequence>MMSLMRSSCLMFRFAIKTEKRFYEFSYVISPLEGNRLLHTGQYLFNQSKKQDKEKNTLMTYVFENTDKKQKDTFLEILRIYEKEKHRRGHLTFIKIALKYMEAFNVHKDLEVYKALLNILPKGPYIPRSYYQTVLRYYPKHQDVATEVLEQMEDNHVIPDRELEDILLNTFGKHAIPLKKLWRMLYWMPKFANLNPWPVSKPVPKDPKILAKIAIHKISSIDVTSNISEFETTDVEEDEECVEDTWIISAISPIQKDLLVEYSRVKKGESVYVEGPFKVWVADQSVDYFVLRGNIIDRPKRNEDIDDVSNLEIPFWKNEVAIEPTVHEQEDGIYFAVCATGTSSKDSAASWIRCLQIDNPILKEIPILIKLASSVETELVALQDSKKRLEAREAAE</sequence>
<feature type="domain" description="ECSIT C-terminal" evidence="12">
    <location>
        <begin position="252"/>
        <end position="372"/>
    </location>
</feature>
<evidence type="ECO:0000256" key="10">
    <source>
        <dbReference type="ARBA" id="ARBA00023128"/>
    </source>
</evidence>
<keyword evidence="14" id="KW-1185">Reference proteome</keyword>
<protein>
    <recommendedName>
        <fullName evidence="5">Evolutionarily conserved signaling intermediate in Toll pathway, mitochondrial</fullName>
    </recommendedName>
</protein>
<evidence type="ECO:0000256" key="2">
    <source>
        <dbReference type="ARBA" id="ARBA00004173"/>
    </source>
</evidence>
<dbReference type="Pfam" id="PF14784">
    <property type="entry name" value="ECSIT_C"/>
    <property type="match status" value="1"/>
</dbReference>
<dbReference type="GO" id="GO:0005739">
    <property type="term" value="C:mitochondrion"/>
    <property type="evidence" value="ECO:0007669"/>
    <property type="project" value="UniProtKB-SubCell"/>
</dbReference>
<keyword evidence="8" id="KW-0391">Immunity</keyword>
<dbReference type="InterPro" id="IPR046448">
    <property type="entry name" value="ECSIT_N"/>
</dbReference>
<comment type="similarity">
    <text evidence="4">Belongs to the ECSIT family.</text>
</comment>
<evidence type="ECO:0000256" key="5">
    <source>
        <dbReference type="ARBA" id="ARBA00019998"/>
    </source>
</evidence>
<keyword evidence="6" id="KW-0963">Cytoplasm</keyword>
<dbReference type="AlphaFoldDB" id="A0AAD9RKS7"/>
<evidence type="ECO:0000259" key="12">
    <source>
        <dbReference type="SMART" id="SM01284"/>
    </source>
</evidence>
<comment type="caution">
    <text evidence="13">The sequence shown here is derived from an EMBL/GenBank/DDBJ whole genome shotgun (WGS) entry which is preliminary data.</text>
</comment>
<dbReference type="Proteomes" id="UP001258017">
    <property type="component" value="Unassembled WGS sequence"/>
</dbReference>
<evidence type="ECO:0000256" key="1">
    <source>
        <dbReference type="ARBA" id="ARBA00004123"/>
    </source>
</evidence>
<reference evidence="13" key="1">
    <citation type="submission" date="2021-08" db="EMBL/GenBank/DDBJ databases">
        <authorList>
            <person name="Misof B."/>
            <person name="Oliver O."/>
            <person name="Podsiadlowski L."/>
            <person name="Donath A."/>
            <person name="Peters R."/>
            <person name="Mayer C."/>
            <person name="Rust J."/>
            <person name="Gunkel S."/>
            <person name="Lesny P."/>
            <person name="Martin S."/>
            <person name="Oeyen J.P."/>
            <person name="Petersen M."/>
            <person name="Panagiotis P."/>
            <person name="Wilbrandt J."/>
            <person name="Tanja T."/>
        </authorList>
    </citation>
    <scope>NUCLEOTIDE SEQUENCE</scope>
    <source>
        <strain evidence="13">GBR_01_08_01A</strain>
        <tissue evidence="13">Thorax + abdomen</tissue>
    </source>
</reference>
<evidence type="ECO:0000256" key="9">
    <source>
        <dbReference type="ARBA" id="ARBA00022946"/>
    </source>
</evidence>
<dbReference type="InterPro" id="IPR010418">
    <property type="entry name" value="ECSIT"/>
</dbReference>
<evidence type="ECO:0000256" key="4">
    <source>
        <dbReference type="ARBA" id="ARBA00007674"/>
    </source>
</evidence>